<evidence type="ECO:0000256" key="8">
    <source>
        <dbReference type="ARBA" id="ARBA00023136"/>
    </source>
</evidence>
<dbReference type="RefSeq" id="WP_090683897.1">
    <property type="nucleotide sequence ID" value="NZ_CADERL010000005.1"/>
</dbReference>
<dbReference type="PANTHER" id="PTHR43298">
    <property type="entry name" value="MULTIDRUG RESISTANCE PROTEIN NORM-RELATED"/>
    <property type="match status" value="1"/>
</dbReference>
<evidence type="ECO:0000256" key="7">
    <source>
        <dbReference type="ARBA" id="ARBA00023065"/>
    </source>
</evidence>
<dbReference type="GO" id="GO:0005886">
    <property type="term" value="C:plasma membrane"/>
    <property type="evidence" value="ECO:0007669"/>
    <property type="project" value="UniProtKB-SubCell"/>
</dbReference>
<feature type="transmembrane region" description="Helical" evidence="10">
    <location>
        <begin position="344"/>
        <end position="363"/>
    </location>
</feature>
<feature type="transmembrane region" description="Helical" evidence="10">
    <location>
        <begin position="420"/>
        <end position="439"/>
    </location>
</feature>
<name>A0A1G7UT13_9BURK</name>
<evidence type="ECO:0000256" key="10">
    <source>
        <dbReference type="SAM" id="Phobius"/>
    </source>
</evidence>
<evidence type="ECO:0000256" key="2">
    <source>
        <dbReference type="ARBA" id="ARBA00022448"/>
    </source>
</evidence>
<comment type="subcellular location">
    <subcellularLocation>
        <location evidence="1">Cell inner membrane</location>
        <topology evidence="1">Multi-pass membrane protein</topology>
    </subcellularLocation>
</comment>
<keyword evidence="7" id="KW-0406">Ion transport</keyword>
<keyword evidence="4" id="KW-1003">Cell membrane</keyword>
<keyword evidence="8 10" id="KW-0472">Membrane</keyword>
<accession>A0A1G7UT13</accession>
<evidence type="ECO:0000256" key="9">
    <source>
        <dbReference type="ARBA" id="ARBA00031636"/>
    </source>
</evidence>
<dbReference type="Pfam" id="PF01554">
    <property type="entry name" value="MatE"/>
    <property type="match status" value="2"/>
</dbReference>
<feature type="transmembrane region" description="Helical" evidence="10">
    <location>
        <begin position="279"/>
        <end position="301"/>
    </location>
</feature>
<dbReference type="GO" id="GO:0006811">
    <property type="term" value="P:monoatomic ion transport"/>
    <property type="evidence" value="ECO:0007669"/>
    <property type="project" value="UniProtKB-KW"/>
</dbReference>
<proteinExistence type="predicted"/>
<dbReference type="EMBL" id="FNCJ01000003">
    <property type="protein sequence ID" value="SDG50259.1"/>
    <property type="molecule type" value="Genomic_DNA"/>
</dbReference>
<reference evidence="11 12" key="1">
    <citation type="submission" date="2016-10" db="EMBL/GenBank/DDBJ databases">
        <authorList>
            <person name="de Groot N.N."/>
        </authorList>
    </citation>
    <scope>NUCLEOTIDE SEQUENCE [LARGE SCALE GENOMIC DNA]</scope>
    <source>
        <strain evidence="11 12">LMG 2247</strain>
    </source>
</reference>
<feature type="transmembrane region" description="Helical" evidence="10">
    <location>
        <begin position="125"/>
        <end position="143"/>
    </location>
</feature>
<feature type="transmembrane region" description="Helical" evidence="10">
    <location>
        <begin position="313"/>
        <end position="332"/>
    </location>
</feature>
<sequence length="459" mass="49191">MFADVRKIAGLAWPVLIGQLAIIAFGVIDTAMVGRYSAVDLAALGLGSSIYISVFIGLTGILTALQPIAAQLYGARRYTEIGEQVRQSLWLALALMTLGFLVLYFPGPLLHLARVPAALYERTVAYLQILAFGLPASLAFRVYGSTANAIGKPRLVMILQIGALLLKMPLNTWFIFGGLGVPALGGPGCALASIIINWVLAVVGMLLLKRLDVFQPFEIFKHFCWPVWRLQIAQLKLGIPMGLSYLIEVTSYTFMALFIARFGTTTLAGHQIAGNVGAVLYMTPLSIGIATSTLVAQALGAHRHEAARTLARHGVLMAVMIACSYGVIVLALRPFIIAGYTPNAQVVAAAMPLVLIVVFYHVFDSIQVTTAFVLRAYKVAVVPTVIYAVALWGVGLGGGYLLGFDIGGSIPVWLTGARGFWVANMASLAIAGCGLSLYLHKVSRRYLQPDLQAQADRVA</sequence>
<dbReference type="InterPro" id="IPR002528">
    <property type="entry name" value="MATE_fam"/>
</dbReference>
<organism evidence="11 12">
    <name type="scientific">Paraburkholderia phenazinium</name>
    <dbReference type="NCBI Taxonomy" id="60549"/>
    <lineage>
        <taxon>Bacteria</taxon>
        <taxon>Pseudomonadati</taxon>
        <taxon>Pseudomonadota</taxon>
        <taxon>Betaproteobacteria</taxon>
        <taxon>Burkholderiales</taxon>
        <taxon>Burkholderiaceae</taxon>
        <taxon>Paraburkholderia</taxon>
    </lineage>
</organism>
<dbReference type="GO" id="GO:0042910">
    <property type="term" value="F:xenobiotic transmembrane transporter activity"/>
    <property type="evidence" value="ECO:0007669"/>
    <property type="project" value="InterPro"/>
</dbReference>
<evidence type="ECO:0000256" key="4">
    <source>
        <dbReference type="ARBA" id="ARBA00022475"/>
    </source>
</evidence>
<keyword evidence="6 10" id="KW-1133">Transmembrane helix</keyword>
<dbReference type="InterPro" id="IPR048279">
    <property type="entry name" value="MdtK-like"/>
</dbReference>
<gene>
    <name evidence="11" type="ORF">SAMN05216466_103576</name>
</gene>
<feature type="transmembrane region" description="Helical" evidence="10">
    <location>
        <begin position="188"/>
        <end position="208"/>
    </location>
</feature>
<feature type="transmembrane region" description="Helical" evidence="10">
    <location>
        <begin position="237"/>
        <end position="259"/>
    </location>
</feature>
<keyword evidence="5 10" id="KW-0812">Transmembrane</keyword>
<dbReference type="GO" id="GO:0015297">
    <property type="term" value="F:antiporter activity"/>
    <property type="evidence" value="ECO:0007669"/>
    <property type="project" value="UniProtKB-KW"/>
</dbReference>
<evidence type="ECO:0000313" key="11">
    <source>
        <dbReference type="EMBL" id="SDG50259.1"/>
    </source>
</evidence>
<feature type="transmembrane region" description="Helical" evidence="10">
    <location>
        <begin position="50"/>
        <end position="75"/>
    </location>
</feature>
<dbReference type="OrthoDB" id="9780160at2"/>
<dbReference type="PIRSF" id="PIRSF006603">
    <property type="entry name" value="DinF"/>
    <property type="match status" value="1"/>
</dbReference>
<dbReference type="PANTHER" id="PTHR43298:SF2">
    <property type="entry name" value="FMN_FAD EXPORTER YEEO-RELATED"/>
    <property type="match status" value="1"/>
</dbReference>
<evidence type="ECO:0000256" key="6">
    <source>
        <dbReference type="ARBA" id="ARBA00022989"/>
    </source>
</evidence>
<protein>
    <recommendedName>
        <fullName evidence="9">Multidrug-efflux transporter</fullName>
    </recommendedName>
</protein>
<evidence type="ECO:0000256" key="3">
    <source>
        <dbReference type="ARBA" id="ARBA00022449"/>
    </source>
</evidence>
<feature type="transmembrane region" description="Helical" evidence="10">
    <location>
        <begin position="375"/>
        <end position="400"/>
    </location>
</feature>
<dbReference type="Proteomes" id="UP000199706">
    <property type="component" value="Unassembled WGS sequence"/>
</dbReference>
<keyword evidence="2" id="KW-0813">Transport</keyword>
<evidence type="ECO:0000256" key="5">
    <source>
        <dbReference type="ARBA" id="ARBA00022692"/>
    </source>
</evidence>
<evidence type="ECO:0000313" key="12">
    <source>
        <dbReference type="Proteomes" id="UP000199706"/>
    </source>
</evidence>
<keyword evidence="3" id="KW-0050">Antiport</keyword>
<feature type="transmembrane region" description="Helical" evidence="10">
    <location>
        <begin position="12"/>
        <end position="38"/>
    </location>
</feature>
<dbReference type="NCBIfam" id="TIGR00797">
    <property type="entry name" value="matE"/>
    <property type="match status" value="1"/>
</dbReference>
<dbReference type="AlphaFoldDB" id="A0A1G7UT13"/>
<feature type="transmembrane region" description="Helical" evidence="10">
    <location>
        <begin position="87"/>
        <end position="105"/>
    </location>
</feature>
<dbReference type="InterPro" id="IPR050222">
    <property type="entry name" value="MATE_MdtK"/>
</dbReference>
<feature type="transmembrane region" description="Helical" evidence="10">
    <location>
        <begin position="155"/>
        <end position="176"/>
    </location>
</feature>
<evidence type="ECO:0000256" key="1">
    <source>
        <dbReference type="ARBA" id="ARBA00004429"/>
    </source>
</evidence>
<dbReference type="CDD" id="cd13131">
    <property type="entry name" value="MATE_NorM_like"/>
    <property type="match status" value="1"/>
</dbReference>